<dbReference type="Proteomes" id="UP000216052">
    <property type="component" value="Chromosome"/>
</dbReference>
<keyword evidence="1" id="KW-0472">Membrane</keyword>
<evidence type="ECO:0000313" key="2">
    <source>
        <dbReference type="EMBL" id="XFO72927.1"/>
    </source>
</evidence>
<reference evidence="2" key="1">
    <citation type="submission" date="2024-05" db="EMBL/GenBank/DDBJ databases">
        <title>Isolation and characterization of Sporomusa carbonis sp. nov., a carboxydotrophic hydrogenogen in the genus of Sporomusa isolated from a charcoal burning pile.</title>
        <authorList>
            <person name="Boeer T."/>
            <person name="Rosenbaum F."/>
            <person name="Eysell L."/>
            <person name="Mueller V."/>
            <person name="Daniel R."/>
            <person name="Poehlein A."/>
        </authorList>
    </citation>
    <scope>NUCLEOTIDE SEQUENCE [LARGE SCALE GENOMIC DNA]</scope>
    <source>
        <strain evidence="2">DSM 3132</strain>
    </source>
</reference>
<name>A0ABZ3J4R9_SPOA4</name>
<gene>
    <name evidence="2" type="ORF">SPACI_029810</name>
</gene>
<dbReference type="RefSeq" id="WP_093794613.1">
    <property type="nucleotide sequence ID" value="NZ_CP155571.1"/>
</dbReference>
<sequence length="75" mass="8298">MPGGFDSLGKMLMFFGLVLLITGALFHFGGKFLSLGRLPGDIHIERSTFSFHFPIVTSIILSIILTVILNLFSRK</sequence>
<feature type="transmembrane region" description="Helical" evidence="1">
    <location>
        <begin position="12"/>
        <end position="29"/>
    </location>
</feature>
<organism evidence="2 3">
    <name type="scientific">Sporomusa acidovorans (strain ATCC 49682 / DSM 3132 / Mol)</name>
    <dbReference type="NCBI Taxonomy" id="1123286"/>
    <lineage>
        <taxon>Bacteria</taxon>
        <taxon>Bacillati</taxon>
        <taxon>Bacillota</taxon>
        <taxon>Negativicutes</taxon>
        <taxon>Selenomonadales</taxon>
        <taxon>Sporomusaceae</taxon>
        <taxon>Sporomusa</taxon>
    </lineage>
</organism>
<keyword evidence="3" id="KW-1185">Reference proteome</keyword>
<protein>
    <recommendedName>
        <fullName evidence="4">DUF2905 domain-containing protein</fullName>
    </recommendedName>
</protein>
<dbReference type="PANTHER" id="PTHR36443">
    <property type="entry name" value="BSR5223 PROTEIN"/>
    <property type="match status" value="1"/>
</dbReference>
<proteinExistence type="predicted"/>
<keyword evidence="1" id="KW-0812">Transmembrane</keyword>
<dbReference type="PANTHER" id="PTHR36443:SF1">
    <property type="entry name" value="BSR5223 PROTEIN"/>
    <property type="match status" value="1"/>
</dbReference>
<dbReference type="Pfam" id="PF11146">
    <property type="entry name" value="DUF2905"/>
    <property type="match status" value="1"/>
</dbReference>
<evidence type="ECO:0000313" key="3">
    <source>
        <dbReference type="Proteomes" id="UP000216052"/>
    </source>
</evidence>
<dbReference type="EMBL" id="CP155571">
    <property type="protein sequence ID" value="XFO72927.1"/>
    <property type="molecule type" value="Genomic_DNA"/>
</dbReference>
<evidence type="ECO:0000256" key="1">
    <source>
        <dbReference type="SAM" id="Phobius"/>
    </source>
</evidence>
<feature type="transmembrane region" description="Helical" evidence="1">
    <location>
        <begin position="49"/>
        <end position="72"/>
    </location>
</feature>
<dbReference type="InterPro" id="IPR021320">
    <property type="entry name" value="DUF2905"/>
</dbReference>
<keyword evidence="1" id="KW-1133">Transmembrane helix</keyword>
<accession>A0ABZ3J4R9</accession>
<evidence type="ECO:0008006" key="4">
    <source>
        <dbReference type="Google" id="ProtNLM"/>
    </source>
</evidence>